<keyword evidence="1" id="KW-0812">Transmembrane</keyword>
<protein>
    <submittedName>
        <fullName evidence="3">DUF3899 domain-containing protein</fullName>
    </submittedName>
</protein>
<gene>
    <name evidence="3" type="ORF">EDM58_06990</name>
</gene>
<evidence type="ECO:0000313" key="3">
    <source>
        <dbReference type="EMBL" id="RNB81867.1"/>
    </source>
</evidence>
<keyword evidence="1" id="KW-0472">Membrane</keyword>
<sequence length="126" mass="14612">MWSSLTRTGWMLLALSPVIASLIYSLIFPSDPYYLTWLDGLTYVSLLMLMIGAILLVRNGRFFYGFIDSCKRFLRSLQKKESFIREQEGRRADAVYQQKTWSPMPFLLVGFFYFLLSLALSILSIS</sequence>
<keyword evidence="1" id="KW-1133">Transmembrane helix</keyword>
<dbReference type="EMBL" id="RHHT01000011">
    <property type="protein sequence ID" value="RNB81867.1"/>
    <property type="molecule type" value="Genomic_DNA"/>
</dbReference>
<feature type="transmembrane region" description="Helical" evidence="1">
    <location>
        <begin position="106"/>
        <end position="125"/>
    </location>
</feature>
<accession>A0A3M8D334</accession>
<dbReference type="InterPro" id="IPR025007">
    <property type="entry name" value="DUF3899"/>
</dbReference>
<proteinExistence type="predicted"/>
<dbReference type="Proteomes" id="UP000281915">
    <property type="component" value="Unassembled WGS sequence"/>
</dbReference>
<evidence type="ECO:0000256" key="1">
    <source>
        <dbReference type="SAM" id="Phobius"/>
    </source>
</evidence>
<feature type="domain" description="DUF3899" evidence="2">
    <location>
        <begin position="41"/>
        <end position="121"/>
    </location>
</feature>
<organism evidence="3 4">
    <name type="scientific">Brevibacillus panacihumi</name>
    <dbReference type="NCBI Taxonomy" id="497735"/>
    <lineage>
        <taxon>Bacteria</taxon>
        <taxon>Bacillati</taxon>
        <taxon>Bacillota</taxon>
        <taxon>Bacilli</taxon>
        <taxon>Bacillales</taxon>
        <taxon>Paenibacillaceae</taxon>
        <taxon>Brevibacillus</taxon>
    </lineage>
</organism>
<name>A0A3M8D334_9BACL</name>
<reference evidence="3 4" key="1">
    <citation type="submission" date="2018-10" db="EMBL/GenBank/DDBJ databases">
        <title>Phylogenomics of Brevibacillus.</title>
        <authorList>
            <person name="Dunlap C."/>
        </authorList>
    </citation>
    <scope>NUCLEOTIDE SEQUENCE [LARGE SCALE GENOMIC DNA]</scope>
    <source>
        <strain evidence="3 4">JCM 15085</strain>
    </source>
</reference>
<comment type="caution">
    <text evidence="3">The sequence shown here is derived from an EMBL/GenBank/DDBJ whole genome shotgun (WGS) entry which is preliminary data.</text>
</comment>
<dbReference type="AlphaFoldDB" id="A0A3M8D334"/>
<dbReference type="Pfam" id="PF13038">
    <property type="entry name" value="DUF3899"/>
    <property type="match status" value="1"/>
</dbReference>
<feature type="transmembrane region" description="Helical" evidence="1">
    <location>
        <begin position="9"/>
        <end position="28"/>
    </location>
</feature>
<evidence type="ECO:0000259" key="2">
    <source>
        <dbReference type="Pfam" id="PF13038"/>
    </source>
</evidence>
<feature type="transmembrane region" description="Helical" evidence="1">
    <location>
        <begin position="34"/>
        <end position="57"/>
    </location>
</feature>
<evidence type="ECO:0000313" key="4">
    <source>
        <dbReference type="Proteomes" id="UP000281915"/>
    </source>
</evidence>